<evidence type="ECO:0000256" key="10">
    <source>
        <dbReference type="ARBA" id="ARBA00023004"/>
    </source>
</evidence>
<dbReference type="InterPro" id="IPR036396">
    <property type="entry name" value="Cyt_P450_sf"/>
</dbReference>
<reference evidence="14 15" key="1">
    <citation type="submission" date="2024-02" db="EMBL/GenBank/DDBJ databases">
        <title>A draft genome for the cacao thread blight pathogen Marasmius crinis-equi.</title>
        <authorList>
            <person name="Cohen S.P."/>
            <person name="Baruah I.K."/>
            <person name="Amoako-Attah I."/>
            <person name="Bukari Y."/>
            <person name="Meinhardt L.W."/>
            <person name="Bailey B.A."/>
        </authorList>
    </citation>
    <scope>NUCLEOTIDE SEQUENCE [LARGE SCALE GENOMIC DNA]</scope>
    <source>
        <strain evidence="14 15">GH-76</strain>
    </source>
</reference>
<evidence type="ECO:0000256" key="3">
    <source>
        <dbReference type="ARBA" id="ARBA00004721"/>
    </source>
</evidence>
<organism evidence="14 15">
    <name type="scientific">Marasmius crinis-equi</name>
    <dbReference type="NCBI Taxonomy" id="585013"/>
    <lineage>
        <taxon>Eukaryota</taxon>
        <taxon>Fungi</taxon>
        <taxon>Dikarya</taxon>
        <taxon>Basidiomycota</taxon>
        <taxon>Agaricomycotina</taxon>
        <taxon>Agaricomycetes</taxon>
        <taxon>Agaricomycetidae</taxon>
        <taxon>Agaricales</taxon>
        <taxon>Marasmiineae</taxon>
        <taxon>Marasmiaceae</taxon>
        <taxon>Marasmius</taxon>
    </lineage>
</organism>
<comment type="cofactor">
    <cofactor evidence="1">
        <name>heme</name>
        <dbReference type="ChEBI" id="CHEBI:30413"/>
    </cofactor>
</comment>
<protein>
    <recommendedName>
        <fullName evidence="16">Cytochrome P450</fullName>
    </recommendedName>
</protein>
<dbReference type="PANTHER" id="PTHR24305">
    <property type="entry name" value="CYTOCHROME P450"/>
    <property type="match status" value="1"/>
</dbReference>
<dbReference type="CDD" id="cd11069">
    <property type="entry name" value="CYP_FUM15-like"/>
    <property type="match status" value="1"/>
</dbReference>
<evidence type="ECO:0000256" key="2">
    <source>
        <dbReference type="ARBA" id="ARBA00004370"/>
    </source>
</evidence>
<evidence type="ECO:0000256" key="11">
    <source>
        <dbReference type="ARBA" id="ARBA00023033"/>
    </source>
</evidence>
<keyword evidence="9" id="KW-0560">Oxidoreductase</keyword>
<dbReference type="Proteomes" id="UP001465976">
    <property type="component" value="Unassembled WGS sequence"/>
</dbReference>
<evidence type="ECO:0008006" key="16">
    <source>
        <dbReference type="Google" id="ProtNLM"/>
    </source>
</evidence>
<evidence type="ECO:0000256" key="8">
    <source>
        <dbReference type="ARBA" id="ARBA00022989"/>
    </source>
</evidence>
<keyword evidence="8 13" id="KW-1133">Transmembrane helix</keyword>
<comment type="pathway">
    <text evidence="3">Secondary metabolite biosynthesis; terpenoid biosynthesis.</text>
</comment>
<evidence type="ECO:0000256" key="9">
    <source>
        <dbReference type="ARBA" id="ARBA00023002"/>
    </source>
</evidence>
<proteinExistence type="inferred from homology"/>
<evidence type="ECO:0000256" key="7">
    <source>
        <dbReference type="ARBA" id="ARBA00022723"/>
    </source>
</evidence>
<keyword evidence="12 13" id="KW-0472">Membrane</keyword>
<evidence type="ECO:0000256" key="1">
    <source>
        <dbReference type="ARBA" id="ARBA00001971"/>
    </source>
</evidence>
<evidence type="ECO:0000256" key="5">
    <source>
        <dbReference type="ARBA" id="ARBA00022617"/>
    </source>
</evidence>
<accession>A0ABR3FW42</accession>
<dbReference type="PRINTS" id="PR00385">
    <property type="entry name" value="P450"/>
</dbReference>
<evidence type="ECO:0000256" key="4">
    <source>
        <dbReference type="ARBA" id="ARBA00010617"/>
    </source>
</evidence>
<evidence type="ECO:0000313" key="15">
    <source>
        <dbReference type="Proteomes" id="UP001465976"/>
    </source>
</evidence>
<comment type="subcellular location">
    <subcellularLocation>
        <location evidence="2">Membrane</location>
    </subcellularLocation>
</comment>
<keyword evidence="7" id="KW-0479">Metal-binding</keyword>
<evidence type="ECO:0000256" key="12">
    <source>
        <dbReference type="ARBA" id="ARBA00023136"/>
    </source>
</evidence>
<dbReference type="InterPro" id="IPR002401">
    <property type="entry name" value="Cyt_P450_E_grp-I"/>
</dbReference>
<keyword evidence="6 13" id="KW-0812">Transmembrane</keyword>
<keyword evidence="5" id="KW-0349">Heme</keyword>
<evidence type="ECO:0000256" key="6">
    <source>
        <dbReference type="ARBA" id="ARBA00022692"/>
    </source>
</evidence>
<comment type="caution">
    <text evidence="14">The sequence shown here is derived from an EMBL/GenBank/DDBJ whole genome shotgun (WGS) entry which is preliminary data.</text>
</comment>
<dbReference type="PANTHER" id="PTHR24305:SF166">
    <property type="entry name" value="CYTOCHROME P450 12A4, MITOCHONDRIAL-RELATED"/>
    <property type="match status" value="1"/>
</dbReference>
<evidence type="ECO:0000313" key="14">
    <source>
        <dbReference type="EMBL" id="KAL0579751.1"/>
    </source>
</evidence>
<dbReference type="Pfam" id="PF00067">
    <property type="entry name" value="p450"/>
    <property type="match status" value="1"/>
</dbReference>
<dbReference type="InterPro" id="IPR001128">
    <property type="entry name" value="Cyt_P450"/>
</dbReference>
<evidence type="ECO:0000256" key="13">
    <source>
        <dbReference type="SAM" id="Phobius"/>
    </source>
</evidence>
<dbReference type="SUPFAM" id="SSF48264">
    <property type="entry name" value="Cytochrome P450"/>
    <property type="match status" value="1"/>
</dbReference>
<keyword evidence="15" id="KW-1185">Reference proteome</keyword>
<comment type="similarity">
    <text evidence="4">Belongs to the cytochrome P450 family.</text>
</comment>
<dbReference type="PRINTS" id="PR00463">
    <property type="entry name" value="EP450I"/>
</dbReference>
<feature type="transmembrane region" description="Helical" evidence="13">
    <location>
        <begin position="12"/>
        <end position="28"/>
    </location>
</feature>
<keyword evidence="11" id="KW-0503">Monooxygenase</keyword>
<gene>
    <name evidence="14" type="ORF">V5O48_002245</name>
</gene>
<keyword evidence="10" id="KW-0408">Iron</keyword>
<dbReference type="Gene3D" id="1.10.630.10">
    <property type="entry name" value="Cytochrome P450"/>
    <property type="match status" value="1"/>
</dbReference>
<sequence length="544" mass="60709">MSMLISDRFSAFYAAGILAIVAVLRTLYKRFTRISISRVPGPEPESFVYGNLPELFQNQVGVADFKWQEQYGGVVRIRGALGEDRLIISDPKAMQYIFHTSGYGFLKWPERTEISRVLMGRGLLWADGETHKRQRKVMLPGFGAPESKSFIPIFNKVSSDLCAHWTDLVATSPNQSVELNAASWLSRATMDSLGEAAFDYHFGALEQTENELMKAYFGLMSDTLGQPSRRAILEQTLMPIWYLRWKSNFSSSKHLVHARHTANLASAIAKELIDMKSESLLQGKGSKDILSLLVKANASEDPASRLTEEEMIAQMRTLLLAGHETSATSLTWVLYELARHPEVQSKLREEIREVEMSRSGADFTANDFDNMAYMNAVVKESMRFHPAVYQNYRMAAKDDVLPLSKPIVTTSGEVLEKLPIGKGTKVVLSIAAYNRNKEVFGEDADVYNPDRFLGNSGEKKGPTLGVYGNLLTFAGGVRTCIGWRFALYEVQALLVAIINNFELAPTKDLSRLRREACLVTVPTLEGEEAKGENLPLTVTIAPRD</sequence>
<dbReference type="InterPro" id="IPR050121">
    <property type="entry name" value="Cytochrome_P450_monoxygenase"/>
</dbReference>
<name>A0ABR3FW42_9AGAR</name>
<dbReference type="EMBL" id="JBAHYK010000049">
    <property type="protein sequence ID" value="KAL0579751.1"/>
    <property type="molecule type" value="Genomic_DNA"/>
</dbReference>